<dbReference type="GO" id="GO:0004497">
    <property type="term" value="F:monooxygenase activity"/>
    <property type="evidence" value="ECO:0007669"/>
    <property type="project" value="UniProtKB-KW"/>
</dbReference>
<gene>
    <name evidence="2" type="ORF">OIN60_05570</name>
</gene>
<sequence>MIVLIGYLHLNPSDVDEFTADIPDIVSSMRTEKGCLFYAVTLEDARAGRMLIVERWQDQESLTAHLEGQKAAAFFEKWGNRIKIDVLKYDASNERSFME</sequence>
<organism evidence="2 3">
    <name type="scientific">Paenibacillus zeirhizosphaerae</name>
    <dbReference type="NCBI Taxonomy" id="2987519"/>
    <lineage>
        <taxon>Bacteria</taxon>
        <taxon>Bacillati</taxon>
        <taxon>Bacillota</taxon>
        <taxon>Bacilli</taxon>
        <taxon>Bacillales</taxon>
        <taxon>Paenibacillaceae</taxon>
        <taxon>Paenibacillus</taxon>
    </lineage>
</organism>
<dbReference type="InterPro" id="IPR011008">
    <property type="entry name" value="Dimeric_a/b-barrel"/>
</dbReference>
<dbReference type="SUPFAM" id="SSF54909">
    <property type="entry name" value="Dimeric alpha+beta barrel"/>
    <property type="match status" value="1"/>
</dbReference>
<feature type="domain" description="ABM" evidence="1">
    <location>
        <begin position="2"/>
        <end position="97"/>
    </location>
</feature>
<dbReference type="PANTHER" id="PTHR33336:SF15">
    <property type="entry name" value="ABM DOMAIN-CONTAINING PROTEIN"/>
    <property type="match status" value="1"/>
</dbReference>
<dbReference type="RefSeq" id="WP_305753859.1">
    <property type="nucleotide sequence ID" value="NZ_JAPCKK010000011.1"/>
</dbReference>
<name>A0ABT9FNE6_9BACL</name>
<evidence type="ECO:0000313" key="3">
    <source>
        <dbReference type="Proteomes" id="UP001241848"/>
    </source>
</evidence>
<keyword evidence="3" id="KW-1185">Reference proteome</keyword>
<dbReference type="InterPro" id="IPR007138">
    <property type="entry name" value="ABM_dom"/>
</dbReference>
<keyword evidence="2" id="KW-0560">Oxidoreductase</keyword>
<accession>A0ABT9FNE6</accession>
<evidence type="ECO:0000259" key="1">
    <source>
        <dbReference type="PROSITE" id="PS51725"/>
    </source>
</evidence>
<comment type="caution">
    <text evidence="2">The sequence shown here is derived from an EMBL/GenBank/DDBJ whole genome shotgun (WGS) entry which is preliminary data.</text>
</comment>
<evidence type="ECO:0000313" key="2">
    <source>
        <dbReference type="EMBL" id="MDP4096238.1"/>
    </source>
</evidence>
<dbReference type="Gene3D" id="3.30.70.100">
    <property type="match status" value="1"/>
</dbReference>
<dbReference type="Proteomes" id="UP001241848">
    <property type="component" value="Unassembled WGS sequence"/>
</dbReference>
<keyword evidence="2" id="KW-0503">Monooxygenase</keyword>
<dbReference type="PANTHER" id="PTHR33336">
    <property type="entry name" value="QUINOL MONOOXYGENASE YGIN-RELATED"/>
    <property type="match status" value="1"/>
</dbReference>
<protein>
    <submittedName>
        <fullName evidence="2">Antibiotic biosynthesis monooxygenase</fullName>
    </submittedName>
</protein>
<reference evidence="2 3" key="1">
    <citation type="submission" date="2022-10" db="EMBL/GenBank/DDBJ databases">
        <title>Paenibacillus description and whole genome data of maize root bacterial community.</title>
        <authorList>
            <person name="Marton D."/>
            <person name="Farkas M."/>
            <person name="Cserhati M."/>
        </authorList>
    </citation>
    <scope>NUCLEOTIDE SEQUENCE [LARGE SCALE GENOMIC DNA]</scope>
    <source>
        <strain evidence="2 3">P96</strain>
    </source>
</reference>
<dbReference type="Pfam" id="PF03992">
    <property type="entry name" value="ABM"/>
    <property type="match status" value="1"/>
</dbReference>
<dbReference type="InterPro" id="IPR050744">
    <property type="entry name" value="AI-2_Isomerase_LsrG"/>
</dbReference>
<dbReference type="EMBL" id="JAPCKK010000011">
    <property type="protein sequence ID" value="MDP4096238.1"/>
    <property type="molecule type" value="Genomic_DNA"/>
</dbReference>
<dbReference type="PROSITE" id="PS51725">
    <property type="entry name" value="ABM"/>
    <property type="match status" value="1"/>
</dbReference>
<proteinExistence type="predicted"/>